<dbReference type="EMBL" id="MKZY01000005">
    <property type="protein sequence ID" value="OOO08721.1"/>
    <property type="molecule type" value="Genomic_DNA"/>
</dbReference>
<comment type="caution">
    <text evidence="2">The sequence shown here is derived from an EMBL/GenBank/DDBJ whole genome shotgun (WGS) entry which is preliminary data.</text>
</comment>
<protein>
    <submittedName>
        <fullName evidence="2">Kinetochore Sim4 complex subunit Fta2</fullName>
    </submittedName>
</protein>
<dbReference type="VEuPathDB" id="FungiDB:AO090020000227"/>
<dbReference type="OrthoDB" id="5421041at2759"/>
<organism evidence="2 3">
    <name type="scientific">Aspergillus oryzae</name>
    <name type="common">Yellow koji mold</name>
    <dbReference type="NCBI Taxonomy" id="5062"/>
    <lineage>
        <taxon>Eukaryota</taxon>
        <taxon>Fungi</taxon>
        <taxon>Dikarya</taxon>
        <taxon>Ascomycota</taxon>
        <taxon>Pezizomycotina</taxon>
        <taxon>Eurotiomycetes</taxon>
        <taxon>Eurotiomycetidae</taxon>
        <taxon>Eurotiales</taxon>
        <taxon>Aspergillaceae</taxon>
        <taxon>Aspergillus</taxon>
        <taxon>Aspergillus subgen. Circumdati</taxon>
    </lineage>
</organism>
<evidence type="ECO:0000256" key="1">
    <source>
        <dbReference type="SAM" id="Coils"/>
    </source>
</evidence>
<dbReference type="InterPro" id="IPR025213">
    <property type="entry name" value="Sim4_Fta2"/>
</dbReference>
<dbReference type="Pfam" id="PF13095">
    <property type="entry name" value="FTA2"/>
    <property type="match status" value="1"/>
</dbReference>
<proteinExistence type="predicted"/>
<dbReference type="eggNOG" id="ENOG502T0VF">
    <property type="taxonomic scope" value="Eukaryota"/>
</dbReference>
<gene>
    <name evidence="2" type="ORF">OAory_01100170</name>
</gene>
<feature type="coiled-coil region" evidence="1">
    <location>
        <begin position="115"/>
        <end position="198"/>
    </location>
</feature>
<dbReference type="Gene3D" id="1.10.287.1490">
    <property type="match status" value="1"/>
</dbReference>
<dbReference type="VEuPathDB" id="FungiDB:AO090020000226"/>
<dbReference type="AlphaFoldDB" id="A0A1S9DI22"/>
<sequence>MPPTSVTPPSTPSPNSLDQHVVRAIFTQLKTVASTTGFDAILEVYDENNKLLGQLNSKDEYIASLKNEINDEKERKRIALDETFKVNEEERTRHKETKGVVQTLRTVISEKDTCISERNKKVDELGKQVKKLQSDNAKEREKVALAQKEINGLQQSIQDKEITIDKMKKAGADLKDKLASAKQRVKELENEALGLKGSLATTQASLEKLEGYATRYSDITEDSAIESMLKFWDYAKTEIFAMLETDLSNDTLRNNSVWEKLRQCELARDHQLPLPCSNTLAAKQMRLALILAILAREINTHIFLPIYIAPVDNQYNQFRKVLANQASIDSEKESFCRSILLSLDPTTQDRICRVGIQTVVKNVLEYLDELLPEDRRLAFHKTLEEVVQEAAKIWKPIQGSKRRYEPDFDPPTADDDCEAFTFPVTDNTNTEKGAKPKHTKKIALTVFPRLSIIENNMSTAYTTITQLSNSQYEWMAAEIQLLLIMAEVQQDEQDPQYQFFLYLFLSEEALEVQVTNDSSITNVDEVVRQDPMLKRFVGYKDDITKPRFIDMGRQGFVFRFKYREQDLCLKVFYPYKAPYNVHKEVEAFISPFGCESRAFARLCDLRENGHWAVRCHGWMYLTDSQLQQLRRVCGRRVGNDPYWGNARWAIVKDFIADKPPSRQDEQFQNILSNFCIPKRGGILPDDVKKENYRGDRIVDLGSTITFPFYRRYAQAEDLDRFFKELDQYELPEWDNSNE</sequence>
<name>A0A1S9DI22_ASPOZ</name>
<accession>A0A1S9DI22</accession>
<dbReference type="Proteomes" id="UP000190312">
    <property type="component" value="Unassembled WGS sequence"/>
</dbReference>
<keyword evidence="1" id="KW-0175">Coiled coil</keyword>
<evidence type="ECO:0000313" key="3">
    <source>
        <dbReference type="Proteomes" id="UP000190312"/>
    </source>
</evidence>
<reference evidence="2 3" key="1">
    <citation type="submission" date="2016-10" db="EMBL/GenBank/DDBJ databases">
        <title>Genome sequencing of Aspergillus oryzae BCC7051.</title>
        <authorList>
            <person name="Thammarongtham C."/>
            <person name="Vorapreeda T."/>
            <person name="Nookaew I."/>
            <person name="Srisuk T."/>
            <person name="Land M."/>
            <person name="Jeennor S."/>
            <person name="Laoteng K."/>
        </authorList>
    </citation>
    <scope>NUCLEOTIDE SEQUENCE [LARGE SCALE GENOMIC DNA]</scope>
    <source>
        <strain evidence="2 3">BCC7051</strain>
    </source>
</reference>
<feature type="coiled-coil region" evidence="1">
    <location>
        <begin position="55"/>
        <end position="82"/>
    </location>
</feature>
<evidence type="ECO:0000313" key="2">
    <source>
        <dbReference type="EMBL" id="OOO08721.1"/>
    </source>
</evidence>